<dbReference type="EMBL" id="VFPA01000008">
    <property type="protein sequence ID" value="TQM01792.1"/>
    <property type="molecule type" value="Genomic_DNA"/>
</dbReference>
<accession>A0A543CXG3</accession>
<evidence type="ECO:0000313" key="2">
    <source>
        <dbReference type="EMBL" id="TQM01792.1"/>
    </source>
</evidence>
<keyword evidence="3" id="KW-1185">Reference proteome</keyword>
<gene>
    <name evidence="2" type="ORF">FB558_8307</name>
</gene>
<protein>
    <recommendedName>
        <fullName evidence="4">SPW repeat-containing protein</fullName>
    </recommendedName>
</protein>
<sequence>MNVEPADLSTAPRSTKLALAGLAVGVLGLVIQWIADPAKFPGFPPGIIMIVAAAAIVAFGVRWWWTPVFSVLAGTWIVGGGFLSAQLTANLASGDAGTVAGNVVMSLGLIVAAVAGILAMIEGRRRLRRGAAGR</sequence>
<name>A0A543CXG3_9PSEU</name>
<dbReference type="AlphaFoldDB" id="A0A543CXG3"/>
<keyword evidence="1" id="KW-0812">Transmembrane</keyword>
<dbReference type="OrthoDB" id="4571541at2"/>
<feature type="transmembrane region" description="Helical" evidence="1">
    <location>
        <begin position="99"/>
        <end position="121"/>
    </location>
</feature>
<feature type="transmembrane region" description="Helical" evidence="1">
    <location>
        <begin position="68"/>
        <end position="87"/>
    </location>
</feature>
<comment type="caution">
    <text evidence="2">The sequence shown here is derived from an EMBL/GenBank/DDBJ whole genome shotgun (WGS) entry which is preliminary data.</text>
</comment>
<keyword evidence="1" id="KW-1133">Transmembrane helix</keyword>
<evidence type="ECO:0000313" key="3">
    <source>
        <dbReference type="Proteomes" id="UP000315677"/>
    </source>
</evidence>
<feature type="transmembrane region" description="Helical" evidence="1">
    <location>
        <begin position="17"/>
        <end position="35"/>
    </location>
</feature>
<dbReference type="RefSeq" id="WP_142064660.1">
    <property type="nucleotide sequence ID" value="NZ_VFPA01000008.1"/>
</dbReference>
<organism evidence="2 3">
    <name type="scientific">Pseudonocardia kunmingensis</name>
    <dbReference type="NCBI Taxonomy" id="630975"/>
    <lineage>
        <taxon>Bacteria</taxon>
        <taxon>Bacillati</taxon>
        <taxon>Actinomycetota</taxon>
        <taxon>Actinomycetes</taxon>
        <taxon>Pseudonocardiales</taxon>
        <taxon>Pseudonocardiaceae</taxon>
        <taxon>Pseudonocardia</taxon>
    </lineage>
</organism>
<evidence type="ECO:0008006" key="4">
    <source>
        <dbReference type="Google" id="ProtNLM"/>
    </source>
</evidence>
<dbReference type="Proteomes" id="UP000315677">
    <property type="component" value="Unassembled WGS sequence"/>
</dbReference>
<evidence type="ECO:0000256" key="1">
    <source>
        <dbReference type="SAM" id="Phobius"/>
    </source>
</evidence>
<feature type="transmembrane region" description="Helical" evidence="1">
    <location>
        <begin position="41"/>
        <end position="61"/>
    </location>
</feature>
<reference evidence="2 3" key="1">
    <citation type="submission" date="2019-06" db="EMBL/GenBank/DDBJ databases">
        <title>Sequencing the genomes of 1000 actinobacteria strains.</title>
        <authorList>
            <person name="Klenk H.-P."/>
        </authorList>
    </citation>
    <scope>NUCLEOTIDE SEQUENCE [LARGE SCALE GENOMIC DNA]</scope>
    <source>
        <strain evidence="2 3">DSM 45301</strain>
    </source>
</reference>
<keyword evidence="1" id="KW-0472">Membrane</keyword>
<proteinExistence type="predicted"/>